<reference evidence="6" key="1">
    <citation type="submission" date="2020-12" db="EMBL/GenBank/DDBJ databases">
        <authorList>
            <person name="Huq M.A."/>
        </authorList>
    </citation>
    <scope>NUCLEOTIDE SEQUENCE</scope>
    <source>
        <strain evidence="6">MAHUQ-46</strain>
    </source>
</reference>
<dbReference type="SMART" id="SM00487">
    <property type="entry name" value="DEXDc"/>
    <property type="match status" value="1"/>
</dbReference>
<dbReference type="AlphaFoldDB" id="A0A934IZ65"/>
<dbReference type="PROSITE" id="PS51194">
    <property type="entry name" value="HELICASE_CTER"/>
    <property type="match status" value="1"/>
</dbReference>
<evidence type="ECO:0000256" key="3">
    <source>
        <dbReference type="ARBA" id="ARBA00023125"/>
    </source>
</evidence>
<gene>
    <name evidence="6" type="ORF">JFN88_11670</name>
</gene>
<dbReference type="GO" id="GO:0006270">
    <property type="term" value="P:DNA replication initiation"/>
    <property type="evidence" value="ECO:0007669"/>
    <property type="project" value="TreeGrafter"/>
</dbReference>
<proteinExistence type="predicted"/>
<dbReference type="PROSITE" id="PS51192">
    <property type="entry name" value="HELICASE_ATP_BIND_1"/>
    <property type="match status" value="1"/>
</dbReference>
<evidence type="ECO:0000259" key="4">
    <source>
        <dbReference type="PROSITE" id="PS51192"/>
    </source>
</evidence>
<comment type="caution">
    <text evidence="6">The sequence shown here is derived from an EMBL/GenBank/DDBJ whole genome shotgun (WGS) entry which is preliminary data.</text>
</comment>
<keyword evidence="1" id="KW-0547">Nucleotide-binding</keyword>
<organism evidence="6 7">
    <name type="scientific">Paenibacillus roseus</name>
    <dbReference type="NCBI Taxonomy" id="2798579"/>
    <lineage>
        <taxon>Bacteria</taxon>
        <taxon>Bacillati</taxon>
        <taxon>Bacillota</taxon>
        <taxon>Bacilli</taxon>
        <taxon>Bacillales</taxon>
        <taxon>Paenibacillaceae</taxon>
        <taxon>Paenibacillus</taxon>
    </lineage>
</organism>
<evidence type="ECO:0000313" key="6">
    <source>
        <dbReference type="EMBL" id="MBJ6361922.1"/>
    </source>
</evidence>
<dbReference type="PANTHER" id="PTHR30580">
    <property type="entry name" value="PRIMOSOMAL PROTEIN N"/>
    <property type="match status" value="1"/>
</dbReference>
<protein>
    <submittedName>
        <fullName evidence="6">DEAD/DEAH box helicase family protein</fullName>
    </submittedName>
</protein>
<dbReference type="GO" id="GO:0003677">
    <property type="term" value="F:DNA binding"/>
    <property type="evidence" value="ECO:0007669"/>
    <property type="project" value="UniProtKB-KW"/>
</dbReference>
<dbReference type="GO" id="GO:0043138">
    <property type="term" value="F:3'-5' DNA helicase activity"/>
    <property type="evidence" value="ECO:0007669"/>
    <property type="project" value="TreeGrafter"/>
</dbReference>
<dbReference type="Gene3D" id="3.40.50.300">
    <property type="entry name" value="P-loop containing nucleotide triphosphate hydrolases"/>
    <property type="match status" value="2"/>
</dbReference>
<accession>A0A934IZ65</accession>
<dbReference type="EMBL" id="JAELUP010000061">
    <property type="protein sequence ID" value="MBJ6361922.1"/>
    <property type="molecule type" value="Genomic_DNA"/>
</dbReference>
<evidence type="ECO:0000256" key="2">
    <source>
        <dbReference type="ARBA" id="ARBA00022840"/>
    </source>
</evidence>
<dbReference type="InterPro" id="IPR027417">
    <property type="entry name" value="P-loop_NTPase"/>
</dbReference>
<dbReference type="GO" id="GO:0006302">
    <property type="term" value="P:double-strand break repair"/>
    <property type="evidence" value="ECO:0007669"/>
    <property type="project" value="TreeGrafter"/>
</dbReference>
<feature type="domain" description="Helicase C-terminal" evidence="5">
    <location>
        <begin position="480"/>
        <end position="633"/>
    </location>
</feature>
<feature type="domain" description="Helicase ATP-binding" evidence="4">
    <location>
        <begin position="296"/>
        <end position="448"/>
    </location>
</feature>
<keyword evidence="6" id="KW-0378">Hydrolase</keyword>
<dbReference type="SMART" id="SM00490">
    <property type="entry name" value="HELICc"/>
    <property type="match status" value="1"/>
</dbReference>
<evidence type="ECO:0000256" key="1">
    <source>
        <dbReference type="ARBA" id="ARBA00022741"/>
    </source>
</evidence>
<keyword evidence="2" id="KW-0067">ATP-binding</keyword>
<name>A0A934IZ65_9BACL</name>
<evidence type="ECO:0000313" key="7">
    <source>
        <dbReference type="Proteomes" id="UP000640274"/>
    </source>
</evidence>
<keyword evidence="7" id="KW-1185">Reference proteome</keyword>
<dbReference type="InterPro" id="IPR014001">
    <property type="entry name" value="Helicase_ATP-bd"/>
</dbReference>
<dbReference type="Proteomes" id="UP000640274">
    <property type="component" value="Unassembled WGS sequence"/>
</dbReference>
<sequence length="635" mass="69006">MFAGRSLEKQQVKEQLEQMLKHVWKECRARETSVRAARKRADNEQSSCGEWELLAAYDSGSGSECELRRAQGQAWAAAADAAAYALQGRALLHSEAHSLLAAAGAALPVVGASWDALLQLAAHRGRLRLSSAIAAAAAGRQRGASSLALAWPRQRRSGRCRRCGSGAAHMRRTPCAACGRMCAYCEACLGMGRARECGLLVLGSPAPGQEPATALPVATPSAPSAAWSSPHADRPLVPLADRLRHWGLSPAQLAAAGEALRFIEAAAAGQTAGNGRLLPFYRQLAARFGFTPSAQAPSEPGPREFLLWAVTGAGKTEMIFPLIESTLQRGGRALLATPRRDVVLELDPRIRKAFPGYSVVTLYGGSSQRWETGHITLSTTHQLYRFEAAFELVIIDELDAFPYLGDEQLYFAARKAGKPVGARVLLSATPPEELQRAASRGRLAHARVPVRYHRHPLPVPLLLRIPGTAELISRNRVPDKLVQALRHSLSREAQLFVFVAKIRHVEPMCHLLRRFLKGVAIAGTSSVDPERTEKVQLFRKREIRLLVTTTILERGVTVPRSDVFILDAGAGLFDAASLVQMAGRAGRSGDDPFGKVYFCSPDKTRSQTSAVRQITAMNRFARKRGYLLGREGGRQ</sequence>
<dbReference type="PANTHER" id="PTHR30580:SF1">
    <property type="entry name" value="COMF OPERON PROTEIN 1"/>
    <property type="match status" value="1"/>
</dbReference>
<evidence type="ECO:0000259" key="5">
    <source>
        <dbReference type="PROSITE" id="PS51194"/>
    </source>
</evidence>
<keyword evidence="6" id="KW-0347">Helicase</keyword>
<dbReference type="GO" id="GO:0006310">
    <property type="term" value="P:DNA recombination"/>
    <property type="evidence" value="ECO:0007669"/>
    <property type="project" value="TreeGrafter"/>
</dbReference>
<keyword evidence="3" id="KW-0238">DNA-binding</keyword>
<dbReference type="Pfam" id="PF00270">
    <property type="entry name" value="DEAD"/>
    <property type="match status" value="1"/>
</dbReference>
<dbReference type="InterPro" id="IPR011545">
    <property type="entry name" value="DEAD/DEAH_box_helicase_dom"/>
</dbReference>
<dbReference type="Pfam" id="PF00271">
    <property type="entry name" value="Helicase_C"/>
    <property type="match status" value="1"/>
</dbReference>
<dbReference type="InterPro" id="IPR001650">
    <property type="entry name" value="Helicase_C-like"/>
</dbReference>
<dbReference type="SUPFAM" id="SSF52540">
    <property type="entry name" value="P-loop containing nucleoside triphosphate hydrolases"/>
    <property type="match status" value="1"/>
</dbReference>
<dbReference type="GO" id="GO:0005524">
    <property type="term" value="F:ATP binding"/>
    <property type="evidence" value="ECO:0007669"/>
    <property type="project" value="UniProtKB-KW"/>
</dbReference>